<proteinExistence type="predicted"/>
<feature type="domain" description="Sigma-54 factor interaction" evidence="5">
    <location>
        <begin position="358"/>
        <end position="531"/>
    </location>
</feature>
<name>A0ABU1UC36_9MICC</name>
<keyword evidence="7" id="KW-1185">Reference proteome</keyword>
<keyword evidence="1" id="KW-0547">Nucleotide-binding</keyword>
<keyword evidence="2" id="KW-0067">ATP-binding</keyword>
<evidence type="ECO:0000256" key="4">
    <source>
        <dbReference type="ARBA" id="ARBA00023163"/>
    </source>
</evidence>
<dbReference type="InterPro" id="IPR002197">
    <property type="entry name" value="HTH_Fis"/>
</dbReference>
<dbReference type="InterPro" id="IPR009057">
    <property type="entry name" value="Homeodomain-like_sf"/>
</dbReference>
<dbReference type="Gene3D" id="1.10.10.60">
    <property type="entry name" value="Homeodomain-like"/>
    <property type="match status" value="1"/>
</dbReference>
<organism evidence="6 7">
    <name type="scientific">Arthrobacter ginsengisoli</name>
    <dbReference type="NCBI Taxonomy" id="1356565"/>
    <lineage>
        <taxon>Bacteria</taxon>
        <taxon>Bacillati</taxon>
        <taxon>Actinomycetota</taxon>
        <taxon>Actinomycetes</taxon>
        <taxon>Micrococcales</taxon>
        <taxon>Micrococcaceae</taxon>
        <taxon>Arthrobacter</taxon>
    </lineage>
</organism>
<evidence type="ECO:0000256" key="1">
    <source>
        <dbReference type="ARBA" id="ARBA00022741"/>
    </source>
</evidence>
<comment type="caution">
    <text evidence="6">The sequence shown here is derived from an EMBL/GenBank/DDBJ whole genome shotgun (WGS) entry which is preliminary data.</text>
</comment>
<dbReference type="InterPro" id="IPR027417">
    <property type="entry name" value="P-loop_NTPase"/>
</dbReference>
<evidence type="ECO:0000256" key="2">
    <source>
        <dbReference type="ARBA" id="ARBA00022840"/>
    </source>
</evidence>
<protein>
    <submittedName>
        <fullName evidence="6">Transcriptional regulator of acetoin/glycerol metabolism</fullName>
    </submittedName>
</protein>
<dbReference type="Pfam" id="PF02954">
    <property type="entry name" value="HTH_8"/>
    <property type="match status" value="1"/>
</dbReference>
<reference evidence="6 7" key="1">
    <citation type="submission" date="2023-07" db="EMBL/GenBank/DDBJ databases">
        <title>Sorghum-associated microbial communities from plants grown in Nebraska, USA.</title>
        <authorList>
            <person name="Schachtman D."/>
        </authorList>
    </citation>
    <scope>NUCLEOTIDE SEQUENCE [LARGE SCALE GENOMIC DNA]</scope>
    <source>
        <strain evidence="6 7">BE167</strain>
    </source>
</reference>
<dbReference type="PANTHER" id="PTHR32071">
    <property type="entry name" value="TRANSCRIPTIONAL REGULATORY PROTEIN"/>
    <property type="match status" value="1"/>
</dbReference>
<keyword evidence="3" id="KW-0805">Transcription regulation</keyword>
<dbReference type="Pfam" id="PF25601">
    <property type="entry name" value="AAA_lid_14"/>
    <property type="match status" value="1"/>
</dbReference>
<dbReference type="SUPFAM" id="SSF46689">
    <property type="entry name" value="Homeodomain-like"/>
    <property type="match status" value="1"/>
</dbReference>
<accession>A0ABU1UC36</accession>
<dbReference type="PRINTS" id="PR01590">
    <property type="entry name" value="HTHFIS"/>
</dbReference>
<sequence length="608" mass="65227">MHNRNVPDDALRAAREHLIRRGLREGTQLSEIVSQEIEYSWRRSVGVEASARPEAFLFVNDFDPDGILIRAAKSVMDHWLESLNGMGISLFLSDQSGQIIARRLGDKAHGSRFDESYAAEGFSFSERSVGTNGLGTPIEGRQAVFVRGAEHFNDVLAALTCAGAPITHPVTRRVIGSISFACDTGLDNPLMLAMAREAGGQIERRLLDLGSASGLALGMSQLRLSSSKAPVIMLDAQAVMTNVSGLAVMSSELHTTLWEQLRGLEWTGAKQTIEIPSLNVDAIVQRIDDSGGSSAFALELSRIPDAANTPRKAEAGVPDADSSGVGAAFPHVVRNAFDRASQGPGAIAVCGQGGSGKLHHTLAWLNGKDSGPNPLILDACLFSGEGDATWFADSREAVAEGRSVVLRHLEDLPRSELNRLKALDSAVRQQPSSPPADRTVVSSPARLVLTMNPDACPDFVSEVVSQIAARVNVPALSATKERIPLLAAYFLDAAEPADRSTLSAVALQGLMRWRWPGNVAELRATLESLARTHPGRVLQADDLPEHLRDSSRRQLSKLESLERDAIVAALEQSGGNRSVAAESLGMGRTTLYRKLRTLGIETPETLVS</sequence>
<dbReference type="Proteomes" id="UP001252243">
    <property type="component" value="Unassembled WGS sequence"/>
</dbReference>
<evidence type="ECO:0000313" key="6">
    <source>
        <dbReference type="EMBL" id="MDR7082703.1"/>
    </source>
</evidence>
<dbReference type="InterPro" id="IPR002078">
    <property type="entry name" value="Sigma_54_int"/>
</dbReference>
<dbReference type="Gene3D" id="1.10.8.60">
    <property type="match status" value="1"/>
</dbReference>
<gene>
    <name evidence="6" type="ORF">J2X01_001993</name>
</gene>
<dbReference type="InterPro" id="IPR029016">
    <property type="entry name" value="GAF-like_dom_sf"/>
</dbReference>
<dbReference type="EMBL" id="JAVDVQ010000007">
    <property type="protein sequence ID" value="MDR7082703.1"/>
    <property type="molecule type" value="Genomic_DNA"/>
</dbReference>
<dbReference type="SUPFAM" id="SSF52540">
    <property type="entry name" value="P-loop containing nucleoside triphosphate hydrolases"/>
    <property type="match status" value="1"/>
</dbReference>
<keyword evidence="4" id="KW-0804">Transcription</keyword>
<evidence type="ECO:0000256" key="3">
    <source>
        <dbReference type="ARBA" id="ARBA00023015"/>
    </source>
</evidence>
<dbReference type="PROSITE" id="PS50045">
    <property type="entry name" value="SIGMA54_INTERACT_4"/>
    <property type="match status" value="1"/>
</dbReference>
<evidence type="ECO:0000313" key="7">
    <source>
        <dbReference type="Proteomes" id="UP001252243"/>
    </source>
</evidence>
<evidence type="ECO:0000259" key="5">
    <source>
        <dbReference type="PROSITE" id="PS50045"/>
    </source>
</evidence>
<dbReference type="InterPro" id="IPR058031">
    <property type="entry name" value="AAA_lid_NorR"/>
</dbReference>
<dbReference type="Gene3D" id="3.30.450.40">
    <property type="match status" value="1"/>
</dbReference>